<keyword evidence="8 10" id="KW-0408">Iron</keyword>
<dbReference type="InterPro" id="IPR037148">
    <property type="entry name" value="NiFe-Hase_small_C_sf"/>
</dbReference>
<evidence type="ECO:0000256" key="10">
    <source>
        <dbReference type="PIRSR" id="PIRSR000310-1"/>
    </source>
</evidence>
<comment type="similarity">
    <text evidence="3">Belongs to the [NiFe]/[NiFeSe] hydrogenase small subunit family.</text>
</comment>
<keyword evidence="15" id="KW-1185">Reference proteome</keyword>
<evidence type="ECO:0000256" key="9">
    <source>
        <dbReference type="ARBA" id="ARBA00023014"/>
    </source>
</evidence>
<dbReference type="GO" id="GO:0008901">
    <property type="term" value="F:ferredoxin hydrogenase activity"/>
    <property type="evidence" value="ECO:0007669"/>
    <property type="project" value="InterPro"/>
</dbReference>
<dbReference type="EC" id="1.12.-.-" evidence="14"/>
<keyword evidence="5 10" id="KW-0479">Metal-binding</keyword>
<dbReference type="PANTHER" id="PTHR30013">
    <property type="entry name" value="NIFE / NIFESE HYDROGENASE SMALL SUBUNIT FAMILY MEMBER"/>
    <property type="match status" value="1"/>
</dbReference>
<name>A0A1F2P5S8_9EURY</name>
<dbReference type="InterPro" id="IPR027394">
    <property type="entry name" value="Cytochrome-c3_hydrogenase_C"/>
</dbReference>
<dbReference type="InterPro" id="IPR037024">
    <property type="entry name" value="NiFe_Hase_small_N_sf"/>
</dbReference>
<keyword evidence="10" id="KW-0003">3Fe-4S</keyword>
<comment type="subcellular location">
    <subcellularLocation>
        <location evidence="2">Cell envelope</location>
    </subcellularLocation>
</comment>
<sequence>MIRMTEELNLIWVEGQDCAGCTISLKQASNPTLIEVITGAIPGLDGLKLVYHPTLMFEWGEDASKVLVDAMDGKYDPFVLILEGAIPDETRAGNGVYCAIGEYEGRILKLNEVIDALSKRCAAAVAVGTCASYGGVVHGEPNPTGAKGLRDYLGEGWKGGLGLPLVCIPGCPPRPDNIVQALGHAVLAARGLAPPPALDELNRPDYLNTATAHEMCPICGYYSEGVDAHKFGETGCLGALGCKGIITHCNASKTWNDGYGGCTNTGAPCFGCADPNFPDPPVSPFFAKAPVTPFVTETLKGTLGHVKMGLERFKGRTI</sequence>
<dbReference type="GO" id="GO:0009055">
    <property type="term" value="F:electron transfer activity"/>
    <property type="evidence" value="ECO:0007669"/>
    <property type="project" value="TreeGrafter"/>
</dbReference>
<dbReference type="Gene3D" id="3.40.50.700">
    <property type="entry name" value="NADH:ubiquinone oxidoreductase-like, 20kDa subunit"/>
    <property type="match status" value="1"/>
</dbReference>
<feature type="binding site" evidence="10">
    <location>
        <position position="213"/>
    </location>
    <ligand>
        <name>[4Fe-4S] cluster</name>
        <dbReference type="ChEBI" id="CHEBI:49883"/>
        <label>2</label>
    </ligand>
</feature>
<dbReference type="InterPro" id="IPR001821">
    <property type="entry name" value="NiFe_hydrogenase_ssu"/>
</dbReference>
<dbReference type="InterPro" id="IPR006137">
    <property type="entry name" value="NADH_UbQ_OxRdtase-like_20kDa"/>
</dbReference>
<protein>
    <submittedName>
        <fullName evidence="13">Hydrogenase expression protein HypE</fullName>
    </submittedName>
    <submittedName>
        <fullName evidence="14">[Ni-Fe]-hydrogenase small subunit</fullName>
        <ecNumber evidence="14">1.12.-.-</ecNumber>
    </submittedName>
</protein>
<dbReference type="GO" id="GO:0051539">
    <property type="term" value="F:4 iron, 4 sulfur cluster binding"/>
    <property type="evidence" value="ECO:0007669"/>
    <property type="project" value="UniProtKB-KW"/>
</dbReference>
<reference evidence="13" key="2">
    <citation type="journal article" date="2020" name="mSystems">
        <title>Genome- and Community-Level Interaction Insights into Carbon Utilization and Element Cycling Functions of Hydrothermarchaeota in Hydrothermal Sediment.</title>
        <authorList>
            <person name="Zhou Z."/>
            <person name="Liu Y."/>
            <person name="Xu W."/>
            <person name="Pan J."/>
            <person name="Luo Z.H."/>
            <person name="Li M."/>
        </authorList>
    </citation>
    <scope>NUCLEOTIDE SEQUENCE [LARGE SCALE GENOMIC DNA]</scope>
    <source>
        <strain evidence="13">HyVt-185</strain>
    </source>
</reference>
<dbReference type="GO" id="GO:0051538">
    <property type="term" value="F:3 iron, 4 sulfur cluster binding"/>
    <property type="evidence" value="ECO:0007669"/>
    <property type="project" value="UniProtKB-KW"/>
</dbReference>
<dbReference type="EMBL" id="LYOR01000002">
    <property type="protein sequence ID" value="OFV66495.1"/>
    <property type="molecule type" value="Genomic_DNA"/>
</dbReference>
<organism evidence="14 15">
    <name type="scientific">Candidatus Syntropharchaeum butanivorans</name>
    <dbReference type="NCBI Taxonomy" id="1839936"/>
    <lineage>
        <taxon>Archaea</taxon>
        <taxon>Methanobacteriati</taxon>
        <taxon>Methanobacteriota</taxon>
        <taxon>Stenosarchaea group</taxon>
        <taxon>Methanomicrobia</taxon>
        <taxon>Methanosarcinales</taxon>
        <taxon>ANME-2 cluster</taxon>
        <taxon>Candidatus Syntropharchaeum</taxon>
    </lineage>
</organism>
<evidence type="ECO:0000256" key="3">
    <source>
        <dbReference type="ARBA" id="ARBA00006605"/>
    </source>
</evidence>
<keyword evidence="9 10" id="KW-0411">Iron-sulfur</keyword>
<feature type="binding site" evidence="10">
    <location>
        <position position="242"/>
    </location>
    <ligand>
        <name>[4Fe-4S] cluster</name>
        <dbReference type="ChEBI" id="CHEBI:49883"/>
        <label>2</label>
    </ligand>
</feature>
<evidence type="ECO:0000256" key="7">
    <source>
        <dbReference type="ARBA" id="ARBA00023002"/>
    </source>
</evidence>
<dbReference type="EMBL" id="DQZR01000235">
    <property type="protein sequence ID" value="HDM36692.1"/>
    <property type="molecule type" value="Genomic_DNA"/>
</dbReference>
<dbReference type="AlphaFoldDB" id="A0A1F2P5S8"/>
<evidence type="ECO:0000313" key="14">
    <source>
        <dbReference type="EMBL" id="OFV66495.1"/>
    </source>
</evidence>
<gene>
    <name evidence="13" type="ORF">ENG09_05540</name>
    <name evidence="14" type="ORF">SBU_000462</name>
</gene>
<dbReference type="GO" id="GO:0016020">
    <property type="term" value="C:membrane"/>
    <property type="evidence" value="ECO:0007669"/>
    <property type="project" value="TreeGrafter"/>
</dbReference>
<evidence type="ECO:0000256" key="4">
    <source>
        <dbReference type="ARBA" id="ARBA00022485"/>
    </source>
</evidence>
<comment type="cofactor">
    <cofactor evidence="1">
        <name>[4Fe-4S] cluster</name>
        <dbReference type="ChEBI" id="CHEBI:49883"/>
    </cofactor>
</comment>
<comment type="caution">
    <text evidence="14">The sequence shown here is derived from an EMBL/GenBank/DDBJ whole genome shotgun (WGS) entry which is preliminary data.</text>
</comment>
<dbReference type="STRING" id="1839936.SBU_000462"/>
<feature type="domain" description="Cytochrome-c3 hydrogenase C-terminal" evidence="12">
    <location>
        <begin position="211"/>
        <end position="280"/>
    </location>
</feature>
<dbReference type="Proteomes" id="UP000185779">
    <property type="component" value="Unassembled WGS sequence"/>
</dbReference>
<feature type="binding site" evidence="10">
    <location>
        <position position="21"/>
    </location>
    <ligand>
        <name>[4Fe-4S] cluster</name>
        <dbReference type="ChEBI" id="CHEBI:49883"/>
        <label>1</label>
    </ligand>
</feature>
<feature type="binding site" evidence="10">
    <location>
        <position position="269"/>
    </location>
    <ligand>
        <name>[3Fe-4S] cluster</name>
        <dbReference type="ChEBI" id="CHEBI:21137"/>
    </ligand>
</feature>
<keyword evidence="7 14" id="KW-0560">Oxidoreductase</keyword>
<evidence type="ECO:0000259" key="11">
    <source>
        <dbReference type="Pfam" id="PF01058"/>
    </source>
</evidence>
<evidence type="ECO:0000313" key="15">
    <source>
        <dbReference type="Proteomes" id="UP000185779"/>
    </source>
</evidence>
<dbReference type="Proteomes" id="UP000885863">
    <property type="component" value="Unassembled WGS sequence"/>
</dbReference>
<keyword evidence="6" id="KW-0732">Signal</keyword>
<dbReference type="Gene3D" id="4.10.480.10">
    <property type="entry name" value="Cytochrome-c3 hydrogenase, C-terminal domain"/>
    <property type="match status" value="1"/>
</dbReference>
<evidence type="ECO:0000256" key="8">
    <source>
        <dbReference type="ARBA" id="ARBA00023004"/>
    </source>
</evidence>
<reference evidence="14 15" key="1">
    <citation type="submission" date="2016-05" db="EMBL/GenBank/DDBJ databases">
        <title>Microbial consortia oxidize butane by reversing methanogenesis.</title>
        <authorList>
            <person name="Laso-Perez R."/>
            <person name="Richter M."/>
            <person name="Wegener G."/>
            <person name="Musat F."/>
        </authorList>
    </citation>
    <scope>NUCLEOTIDE SEQUENCE [LARGE SCALE GENOMIC DNA]</scope>
    <source>
        <strain evidence="14">BOX1</strain>
    </source>
</reference>
<feature type="binding site" evidence="10">
    <location>
        <position position="272"/>
    </location>
    <ligand>
        <name>[3Fe-4S] cluster</name>
        <dbReference type="ChEBI" id="CHEBI:21137"/>
    </ligand>
</feature>
<evidence type="ECO:0000256" key="5">
    <source>
        <dbReference type="ARBA" id="ARBA00022723"/>
    </source>
</evidence>
<dbReference type="PANTHER" id="PTHR30013:SF5">
    <property type="entry name" value="HYDROGENASE SMALL SUBUNIT"/>
    <property type="match status" value="1"/>
</dbReference>
<dbReference type="GO" id="GO:0009375">
    <property type="term" value="C:ferredoxin hydrogenase complex"/>
    <property type="evidence" value="ECO:0007669"/>
    <property type="project" value="InterPro"/>
</dbReference>
<dbReference type="GO" id="GO:0044569">
    <property type="term" value="C:[Ni-Fe] hydrogenase complex"/>
    <property type="evidence" value="ECO:0007669"/>
    <property type="project" value="TreeGrafter"/>
</dbReference>
<feature type="binding site" evidence="10">
    <location>
        <position position="236"/>
    </location>
    <ligand>
        <name>[4Fe-4S] cluster</name>
        <dbReference type="ChEBI" id="CHEBI:49883"/>
        <label>2</label>
    </ligand>
</feature>
<feature type="binding site" evidence="10">
    <location>
        <position position="216"/>
    </location>
    <ligand>
        <name>[4Fe-4S] cluster</name>
        <dbReference type="ChEBI" id="CHEBI:49883"/>
        <label>2</label>
    </ligand>
</feature>
<evidence type="ECO:0000256" key="6">
    <source>
        <dbReference type="ARBA" id="ARBA00022729"/>
    </source>
</evidence>
<dbReference type="PIRSF" id="PIRSF000310">
    <property type="entry name" value="NiFe_hyd_ssu"/>
    <property type="match status" value="1"/>
</dbReference>
<dbReference type="SUPFAM" id="SSF56770">
    <property type="entry name" value="HydA/Nqo6-like"/>
    <property type="match status" value="1"/>
</dbReference>
<evidence type="ECO:0000313" key="13">
    <source>
        <dbReference type="EMBL" id="HDM36692.1"/>
    </source>
</evidence>
<feature type="binding site" evidence="10">
    <location>
        <position position="130"/>
    </location>
    <ligand>
        <name>[4Fe-4S] cluster</name>
        <dbReference type="ChEBI" id="CHEBI:49883"/>
        <label>1</label>
    </ligand>
</feature>
<dbReference type="Pfam" id="PF01058">
    <property type="entry name" value="Oxidored_q6"/>
    <property type="match status" value="1"/>
</dbReference>
<feature type="binding site" evidence="10">
    <location>
        <position position="18"/>
    </location>
    <ligand>
        <name>[4Fe-4S] cluster</name>
        <dbReference type="ChEBI" id="CHEBI:49883"/>
        <label>1</label>
    </ligand>
</feature>
<dbReference type="GO" id="GO:0009061">
    <property type="term" value="P:anaerobic respiration"/>
    <property type="evidence" value="ECO:0007669"/>
    <property type="project" value="TreeGrafter"/>
</dbReference>
<dbReference type="Pfam" id="PF14720">
    <property type="entry name" value="NiFe_hyd_SSU_C"/>
    <property type="match status" value="1"/>
</dbReference>
<feature type="domain" description="NADH:ubiquinone oxidoreductase-like 20kDa subunit" evidence="11">
    <location>
        <begin position="18"/>
        <end position="184"/>
    </location>
</feature>
<evidence type="ECO:0000259" key="12">
    <source>
        <dbReference type="Pfam" id="PF14720"/>
    </source>
</evidence>
<proteinExistence type="inferred from homology"/>
<evidence type="ECO:0000256" key="2">
    <source>
        <dbReference type="ARBA" id="ARBA00004196"/>
    </source>
</evidence>
<feature type="binding site" evidence="10">
    <location>
        <position position="171"/>
    </location>
    <ligand>
        <name>[4Fe-4S] cluster</name>
        <dbReference type="ChEBI" id="CHEBI:49883"/>
        <label>1</label>
    </ligand>
</feature>
<evidence type="ECO:0000256" key="1">
    <source>
        <dbReference type="ARBA" id="ARBA00001966"/>
    </source>
</evidence>
<accession>A0A1F2P5S8</accession>
<keyword evidence="4 10" id="KW-0004">4Fe-4S</keyword>
<dbReference type="GO" id="GO:0046872">
    <property type="term" value="F:metal ion binding"/>
    <property type="evidence" value="ECO:0007669"/>
    <property type="project" value="UniProtKB-KW"/>
</dbReference>